<comment type="caution">
    <text evidence="2">The sequence shown here is derived from an EMBL/GenBank/DDBJ whole genome shotgun (WGS) entry which is preliminary data.</text>
</comment>
<evidence type="ECO:0000256" key="1">
    <source>
        <dbReference type="SAM" id="Phobius"/>
    </source>
</evidence>
<keyword evidence="1" id="KW-0812">Transmembrane</keyword>
<name>A0A356LFU4_9BURK</name>
<keyword evidence="1" id="KW-1133">Transmembrane helix</keyword>
<evidence type="ECO:0000313" key="2">
    <source>
        <dbReference type="EMBL" id="HBP29893.1"/>
    </source>
</evidence>
<dbReference type="EMBL" id="DOEK01000028">
    <property type="protein sequence ID" value="HBP29893.1"/>
    <property type="molecule type" value="Genomic_DNA"/>
</dbReference>
<sequence length="60" mass="7291">MEKSVWPPTFSRGQRNQKYYSVYCLKSYYNIFPVTLISVEILLLYKPIELMFKFFDKKTP</sequence>
<gene>
    <name evidence="2" type="ORF">DD666_10815</name>
</gene>
<evidence type="ECO:0000313" key="3">
    <source>
        <dbReference type="Proteomes" id="UP000264036"/>
    </source>
</evidence>
<proteinExistence type="predicted"/>
<reference evidence="2 3" key="1">
    <citation type="journal article" date="2018" name="Nat. Biotechnol.">
        <title>A standardized bacterial taxonomy based on genome phylogeny substantially revises the tree of life.</title>
        <authorList>
            <person name="Parks D.H."/>
            <person name="Chuvochina M."/>
            <person name="Waite D.W."/>
            <person name="Rinke C."/>
            <person name="Skarshewski A."/>
            <person name="Chaumeil P.A."/>
            <person name="Hugenholtz P."/>
        </authorList>
    </citation>
    <scope>NUCLEOTIDE SEQUENCE [LARGE SCALE GENOMIC DNA]</scope>
    <source>
        <strain evidence="2">UBA10707</strain>
    </source>
</reference>
<dbReference type="Proteomes" id="UP000264036">
    <property type="component" value="Unassembled WGS sequence"/>
</dbReference>
<dbReference type="AlphaFoldDB" id="A0A356LFU4"/>
<accession>A0A356LFU4</accession>
<feature type="transmembrane region" description="Helical" evidence="1">
    <location>
        <begin position="27"/>
        <end position="45"/>
    </location>
</feature>
<protein>
    <submittedName>
        <fullName evidence="2">Uncharacterized protein</fullName>
    </submittedName>
</protein>
<keyword evidence="1" id="KW-0472">Membrane</keyword>
<organism evidence="2 3">
    <name type="scientific">Advenella kashmirensis</name>
    <dbReference type="NCBI Taxonomy" id="310575"/>
    <lineage>
        <taxon>Bacteria</taxon>
        <taxon>Pseudomonadati</taxon>
        <taxon>Pseudomonadota</taxon>
        <taxon>Betaproteobacteria</taxon>
        <taxon>Burkholderiales</taxon>
        <taxon>Alcaligenaceae</taxon>
    </lineage>
</organism>